<feature type="non-terminal residue" evidence="2">
    <location>
        <position position="25"/>
    </location>
</feature>
<proteinExistence type="predicted"/>
<organism evidence="2">
    <name type="scientific">uncultured Solirubrobacteraceae bacterium</name>
    <dbReference type="NCBI Taxonomy" id="1162706"/>
    <lineage>
        <taxon>Bacteria</taxon>
        <taxon>Bacillati</taxon>
        <taxon>Actinomycetota</taxon>
        <taxon>Thermoleophilia</taxon>
        <taxon>Solirubrobacterales</taxon>
        <taxon>Solirubrobacteraceae</taxon>
        <taxon>environmental samples</taxon>
    </lineage>
</organism>
<dbReference type="EMBL" id="CADCVT010000442">
    <property type="protein sequence ID" value="CAA9534052.1"/>
    <property type="molecule type" value="Genomic_DNA"/>
</dbReference>
<dbReference type="AlphaFoldDB" id="A0A6J4TWZ1"/>
<name>A0A6J4TWZ1_9ACTN</name>
<evidence type="ECO:0000256" key="1">
    <source>
        <dbReference type="SAM" id="MobiDB-lite"/>
    </source>
</evidence>
<reference evidence="2" key="1">
    <citation type="submission" date="2020-02" db="EMBL/GenBank/DDBJ databases">
        <authorList>
            <person name="Meier V. D."/>
        </authorList>
    </citation>
    <scope>NUCLEOTIDE SEQUENCE</scope>
    <source>
        <strain evidence="2">AVDCRST_MAG85</strain>
    </source>
</reference>
<accession>A0A6J4TWZ1</accession>
<protein>
    <submittedName>
        <fullName evidence="2">Uncharacterized protein</fullName>
    </submittedName>
</protein>
<sequence length="25" mass="2585">ERISGTPCSAEGQDPGRAVGGVRRE</sequence>
<gene>
    <name evidence="2" type="ORF">AVDCRST_MAG85-3934</name>
</gene>
<evidence type="ECO:0000313" key="2">
    <source>
        <dbReference type="EMBL" id="CAA9534052.1"/>
    </source>
</evidence>
<feature type="region of interest" description="Disordered" evidence="1">
    <location>
        <begin position="1"/>
        <end position="25"/>
    </location>
</feature>
<feature type="non-terminal residue" evidence="2">
    <location>
        <position position="1"/>
    </location>
</feature>